<dbReference type="Proteomes" id="UP001056455">
    <property type="component" value="Chromosome"/>
</dbReference>
<keyword evidence="3" id="KW-0902">Two-component regulatory system</keyword>
<dbReference type="PANTHER" id="PTHR24421">
    <property type="entry name" value="NITRATE/NITRITE SENSOR PROTEIN NARX-RELATED"/>
    <property type="match status" value="1"/>
</dbReference>
<keyword evidence="1" id="KW-0808">Transferase</keyword>
<dbReference type="InterPro" id="IPR050482">
    <property type="entry name" value="Sensor_HK_TwoCompSys"/>
</dbReference>
<feature type="transmembrane region" description="Helical" evidence="5">
    <location>
        <begin position="86"/>
        <end position="104"/>
    </location>
</feature>
<feature type="transmembrane region" description="Helical" evidence="5">
    <location>
        <begin position="32"/>
        <end position="51"/>
    </location>
</feature>
<keyword evidence="5" id="KW-0472">Membrane</keyword>
<evidence type="ECO:0000256" key="1">
    <source>
        <dbReference type="ARBA" id="ARBA00022679"/>
    </source>
</evidence>
<evidence type="ECO:0000313" key="7">
    <source>
        <dbReference type="EMBL" id="USQ80865.1"/>
    </source>
</evidence>
<dbReference type="Gene3D" id="3.30.565.10">
    <property type="entry name" value="Histidine kinase-like ATPase, C-terminal domain"/>
    <property type="match status" value="1"/>
</dbReference>
<keyword evidence="5" id="KW-0812">Transmembrane</keyword>
<evidence type="ECO:0000256" key="4">
    <source>
        <dbReference type="SAM" id="MobiDB-lite"/>
    </source>
</evidence>
<proteinExistence type="predicted"/>
<evidence type="ECO:0000259" key="6">
    <source>
        <dbReference type="Pfam" id="PF07730"/>
    </source>
</evidence>
<dbReference type="GO" id="GO:0016301">
    <property type="term" value="F:kinase activity"/>
    <property type="evidence" value="ECO:0007669"/>
    <property type="project" value="UniProtKB-KW"/>
</dbReference>
<name>A0ABY4YWM2_9MICO</name>
<evidence type="ECO:0000256" key="5">
    <source>
        <dbReference type="SAM" id="Phobius"/>
    </source>
</evidence>
<feature type="transmembrane region" description="Helical" evidence="5">
    <location>
        <begin position="133"/>
        <end position="151"/>
    </location>
</feature>
<dbReference type="Pfam" id="PF07730">
    <property type="entry name" value="HisKA_3"/>
    <property type="match status" value="1"/>
</dbReference>
<reference evidence="7" key="1">
    <citation type="submission" date="2022-06" db="EMBL/GenBank/DDBJ databases">
        <title>Ornithinimicrobium HY1793.</title>
        <authorList>
            <person name="Huang Y."/>
        </authorList>
    </citation>
    <scope>NUCLEOTIDE SEQUENCE</scope>
    <source>
        <strain evidence="7">HY1793</strain>
    </source>
</reference>
<accession>A0ABY4YWM2</accession>
<evidence type="ECO:0000256" key="2">
    <source>
        <dbReference type="ARBA" id="ARBA00022777"/>
    </source>
</evidence>
<dbReference type="InterPro" id="IPR011712">
    <property type="entry name" value="Sig_transdc_His_kin_sub3_dim/P"/>
</dbReference>
<keyword evidence="5" id="KW-1133">Transmembrane helix</keyword>
<keyword evidence="8" id="KW-1185">Reference proteome</keyword>
<dbReference type="PANTHER" id="PTHR24421:SF63">
    <property type="entry name" value="SENSOR HISTIDINE KINASE DESK"/>
    <property type="match status" value="1"/>
</dbReference>
<dbReference type="Gene3D" id="1.20.5.1930">
    <property type="match status" value="1"/>
</dbReference>
<sequence length="400" mass="43035">MRLHLRHSSAPRSATERRSDEARRASIQRFRAINLTTVLPLLASVGVFTVALQAQTWSHAVVLGIGVVVAMIAFERWSAGDLSRVALPCLVIGAAIWPYGVLAIDSDRQSAYLAIALVGSLTVPRLPRHRSVAAVGLVAYVAGIGALGVILDPGAGMPEVINQVIFPTGITATLTGLMFPNKGFYDVVADLEEAREREAELAVVRERMRFASDLHDIQGHTLHVVKLKLALAQKLVHSDPDRLEQELRESYTLVGDTIAQTKELAYGRRKLNIAAELENARNLLEATGIRVSIDRLDVESAGANDLLGQVLRETTTNILRHSQATVVRIALAAHSITIVNDGSADDTLPELRGLATLKRRVAAESGELTVALDDGWFRTSATFPPLPAGDSRAAAGLTGL</sequence>
<feature type="transmembrane region" description="Helical" evidence="5">
    <location>
        <begin position="57"/>
        <end position="74"/>
    </location>
</feature>
<organism evidence="7 8">
    <name type="scientific">Ornithinimicrobium faecis</name>
    <dbReference type="NCBI Taxonomy" id="2934158"/>
    <lineage>
        <taxon>Bacteria</taxon>
        <taxon>Bacillati</taxon>
        <taxon>Actinomycetota</taxon>
        <taxon>Actinomycetes</taxon>
        <taxon>Micrococcales</taxon>
        <taxon>Ornithinimicrobiaceae</taxon>
        <taxon>Ornithinimicrobium</taxon>
    </lineage>
</organism>
<feature type="domain" description="Signal transduction histidine kinase subgroup 3 dimerisation and phosphoacceptor" evidence="6">
    <location>
        <begin position="206"/>
        <end position="267"/>
    </location>
</feature>
<gene>
    <name evidence="7" type="ORF">NF556_04210</name>
</gene>
<evidence type="ECO:0000256" key="3">
    <source>
        <dbReference type="ARBA" id="ARBA00023012"/>
    </source>
</evidence>
<dbReference type="InterPro" id="IPR036890">
    <property type="entry name" value="HATPase_C_sf"/>
</dbReference>
<dbReference type="EMBL" id="CP099489">
    <property type="protein sequence ID" value="USQ80865.1"/>
    <property type="molecule type" value="Genomic_DNA"/>
</dbReference>
<keyword evidence="2 7" id="KW-0418">Kinase</keyword>
<evidence type="ECO:0000313" key="8">
    <source>
        <dbReference type="Proteomes" id="UP001056455"/>
    </source>
</evidence>
<dbReference type="RefSeq" id="WP_252594253.1">
    <property type="nucleotide sequence ID" value="NZ_CP099489.1"/>
</dbReference>
<feature type="region of interest" description="Disordered" evidence="4">
    <location>
        <begin position="1"/>
        <end position="21"/>
    </location>
</feature>
<protein>
    <submittedName>
        <fullName evidence="7">Histidine kinase</fullName>
    </submittedName>
</protein>